<name>M0HWQ2_HALVO</name>
<dbReference type="EMBL" id="AOLL01000028">
    <property type="protein sequence ID" value="ELZ88127.1"/>
    <property type="molecule type" value="Genomic_DNA"/>
</dbReference>
<dbReference type="Pfam" id="PF18144">
    <property type="entry name" value="SMODS"/>
    <property type="match status" value="1"/>
</dbReference>
<evidence type="ECO:0000313" key="3">
    <source>
        <dbReference type="Proteomes" id="UP000011577"/>
    </source>
</evidence>
<dbReference type="NCBIfam" id="NF041117">
    <property type="entry name" value="CBASS_cyclase_b"/>
    <property type="match status" value="1"/>
</dbReference>
<comment type="caution">
    <text evidence="2">The sequence shown here is derived from an EMBL/GenBank/DDBJ whole genome shotgun (WGS) entry which is preliminary data.</text>
</comment>
<organism evidence="2 3">
    <name type="scientific">Haloferax volcanii JCM 10717</name>
    <dbReference type="NCBI Taxonomy" id="1227458"/>
    <lineage>
        <taxon>Archaea</taxon>
        <taxon>Methanobacteriati</taxon>
        <taxon>Methanobacteriota</taxon>
        <taxon>Stenosarchaea group</taxon>
        <taxon>Halobacteria</taxon>
        <taxon>Halobacteriales</taxon>
        <taxon>Haloferacaceae</taxon>
        <taxon>Haloferax</taxon>
    </lineage>
</organism>
<sequence length="260" mass="29963">MQGTMTGPMDEDSDVDVLVVLDAEEHEQWAKDENGPRNALNAVKRKLEKKYPNQEVYVDRNVVAVKFSDFTVEVAPAFRYSDVRDPDPPSKSAMFGFTQEDPRDGYAIPDTYGGQSWVGTNPRKFQSMYDAVNQNNEGNLQKVAVSAKKWNEENGKPVNSYHMVMMAYKYFQNDAPANASTHEHMSNFMKKLPQYVHEKTKEPVYEERIDRGMSRKEKREAAQKAWKASKKIEEAEHLKEEGKTQEAKEKYREVYGDGFR</sequence>
<gene>
    <name evidence="2" type="ORF">C452_15195</name>
</gene>
<feature type="compositionally biased region" description="Basic and acidic residues" evidence="1">
    <location>
        <begin position="230"/>
        <end position="260"/>
    </location>
</feature>
<dbReference type="SUPFAM" id="SSF81301">
    <property type="entry name" value="Nucleotidyltransferase"/>
    <property type="match status" value="1"/>
</dbReference>
<feature type="compositionally biased region" description="Basic and acidic residues" evidence="1">
    <location>
        <begin position="210"/>
        <end position="222"/>
    </location>
</feature>
<evidence type="ECO:0008006" key="4">
    <source>
        <dbReference type="Google" id="ProtNLM"/>
    </source>
</evidence>
<reference evidence="2 3" key="1">
    <citation type="journal article" date="2014" name="PLoS Genet.">
        <title>Phylogenetically driven sequencing of extremely halophilic archaea reveals strategies for static and dynamic osmo-response.</title>
        <authorList>
            <person name="Becker E.A."/>
            <person name="Seitzer P.M."/>
            <person name="Tritt A."/>
            <person name="Larsen D."/>
            <person name="Krusor M."/>
            <person name="Yao A.I."/>
            <person name="Wu D."/>
            <person name="Madern D."/>
            <person name="Eisen J.A."/>
            <person name="Darling A.E."/>
            <person name="Facciotti M.T."/>
        </authorList>
    </citation>
    <scope>NUCLEOTIDE SEQUENCE [LARGE SCALE GENOMIC DNA]</scope>
    <source>
        <strain evidence="2 3">JCM 10717</strain>
    </source>
</reference>
<dbReference type="AlphaFoldDB" id="M0HWQ2"/>
<evidence type="ECO:0000313" key="2">
    <source>
        <dbReference type="EMBL" id="ELZ88127.1"/>
    </source>
</evidence>
<dbReference type="InterPro" id="IPR053550">
    <property type="entry name" value="CD-NTase"/>
</dbReference>
<feature type="region of interest" description="Disordered" evidence="1">
    <location>
        <begin position="210"/>
        <end position="260"/>
    </location>
</feature>
<evidence type="ECO:0000256" key="1">
    <source>
        <dbReference type="SAM" id="MobiDB-lite"/>
    </source>
</evidence>
<dbReference type="Proteomes" id="UP000011577">
    <property type="component" value="Unassembled WGS sequence"/>
</dbReference>
<proteinExistence type="predicted"/>
<dbReference type="InterPro" id="IPR043519">
    <property type="entry name" value="NT_sf"/>
</dbReference>
<protein>
    <recommendedName>
        <fullName evidence="4">Nucleotidyltransferase</fullName>
    </recommendedName>
</protein>
<accession>M0HWQ2</accession>